<evidence type="ECO:0000259" key="1">
    <source>
        <dbReference type="Pfam" id="PF00535"/>
    </source>
</evidence>
<comment type="caution">
    <text evidence="2">The sequence shown here is derived from an EMBL/GenBank/DDBJ whole genome shotgun (WGS) entry which is preliminary data.</text>
</comment>
<dbReference type="SUPFAM" id="SSF53448">
    <property type="entry name" value="Nucleotide-diphospho-sugar transferases"/>
    <property type="match status" value="1"/>
</dbReference>
<gene>
    <name evidence="2" type="ORF">HFQ13_01770</name>
</gene>
<dbReference type="Gene3D" id="3.90.550.10">
    <property type="entry name" value="Spore Coat Polysaccharide Biosynthesis Protein SpsA, Chain A"/>
    <property type="match status" value="1"/>
</dbReference>
<dbReference type="PANTHER" id="PTHR43685:SF2">
    <property type="entry name" value="GLYCOSYLTRANSFERASE 2-LIKE DOMAIN-CONTAINING PROTEIN"/>
    <property type="match status" value="1"/>
</dbReference>
<evidence type="ECO:0000313" key="2">
    <source>
        <dbReference type="EMBL" id="MBU2786954.1"/>
    </source>
</evidence>
<dbReference type="CDD" id="cd04185">
    <property type="entry name" value="GT_2_like_b"/>
    <property type="match status" value="1"/>
</dbReference>
<dbReference type="RefSeq" id="WP_215885344.1">
    <property type="nucleotide sequence ID" value="NZ_JAAXYO010000029.1"/>
</dbReference>
<dbReference type="AlphaFoldDB" id="A0AAE2YMS5"/>
<organism evidence="2 3">
    <name type="scientific">Igneacidithiobacillus copahuensis</name>
    <dbReference type="NCBI Taxonomy" id="2724909"/>
    <lineage>
        <taxon>Bacteria</taxon>
        <taxon>Pseudomonadati</taxon>
        <taxon>Pseudomonadota</taxon>
        <taxon>Acidithiobacillia</taxon>
        <taxon>Acidithiobacillales</taxon>
        <taxon>Acidithiobacillaceae</taxon>
        <taxon>Igneacidithiobacillus</taxon>
    </lineage>
</organism>
<protein>
    <submittedName>
        <fullName evidence="2">Glycosyltransferase</fullName>
    </submittedName>
</protein>
<dbReference type="PANTHER" id="PTHR43685">
    <property type="entry name" value="GLYCOSYLTRANSFERASE"/>
    <property type="match status" value="1"/>
</dbReference>
<sequence>MSENTVAIVVTYNRKKLLHKCVDAILSQTLPVDKLLLIDNASTDGTKEFLMDLGTLANPLIEYVRLSRNTGAAGGFHEGLKRAYDAGYGWFWLMDDDGVPDADCLKNLLDKIPENVVISPMSLREDDHKYLSIPVGVGGKVLFNRSDLLSFKDENGNIFGWSCFYHGTLISRKVLEKSGLPKPELFLWGDEEEYQMRMKNSGFSLCTQVTALFFHPAERRTFQYLFGRYGVVLFDRSWRFFCYFRNHAYIGRMHKKTHGIKFFMLYSYYTIIKRKSINDFLFFVSAFFDGWLKRFKKRVPF</sequence>
<dbReference type="InterPro" id="IPR001173">
    <property type="entry name" value="Glyco_trans_2-like"/>
</dbReference>
<dbReference type="EMBL" id="JAAXYO010000029">
    <property type="protein sequence ID" value="MBU2786954.1"/>
    <property type="molecule type" value="Genomic_DNA"/>
</dbReference>
<accession>A0AAE2YMS5</accession>
<evidence type="ECO:0000313" key="3">
    <source>
        <dbReference type="Proteomes" id="UP001197378"/>
    </source>
</evidence>
<reference evidence="2" key="1">
    <citation type="journal article" date="2021" name="ISME J.">
        <title>Genomic evolution of the class Acidithiobacillia: deep-branching Proteobacteria living in extreme acidic conditions.</title>
        <authorList>
            <person name="Moya-Beltran A."/>
            <person name="Beard S."/>
            <person name="Rojas-Villalobos C."/>
            <person name="Issotta F."/>
            <person name="Gallardo Y."/>
            <person name="Ulloa R."/>
            <person name="Giaveno A."/>
            <person name="Degli Esposti M."/>
            <person name="Johnson D.B."/>
            <person name="Quatrini R."/>
        </authorList>
    </citation>
    <scope>NUCLEOTIDE SEQUENCE</scope>
    <source>
        <strain evidence="2">VAN18-1</strain>
    </source>
</reference>
<proteinExistence type="predicted"/>
<name>A0AAE2YMS5_9PROT</name>
<dbReference type="InterPro" id="IPR029044">
    <property type="entry name" value="Nucleotide-diphossugar_trans"/>
</dbReference>
<keyword evidence="3" id="KW-1185">Reference proteome</keyword>
<dbReference type="Pfam" id="PF00535">
    <property type="entry name" value="Glycos_transf_2"/>
    <property type="match status" value="1"/>
</dbReference>
<dbReference type="Proteomes" id="UP001197378">
    <property type="component" value="Unassembled WGS sequence"/>
</dbReference>
<dbReference type="InterPro" id="IPR050834">
    <property type="entry name" value="Glycosyltransf_2"/>
</dbReference>
<feature type="domain" description="Glycosyltransferase 2-like" evidence="1">
    <location>
        <begin position="8"/>
        <end position="116"/>
    </location>
</feature>